<organism evidence="1">
    <name type="scientific">Anguilla anguilla</name>
    <name type="common">European freshwater eel</name>
    <name type="synonym">Muraena anguilla</name>
    <dbReference type="NCBI Taxonomy" id="7936"/>
    <lineage>
        <taxon>Eukaryota</taxon>
        <taxon>Metazoa</taxon>
        <taxon>Chordata</taxon>
        <taxon>Craniata</taxon>
        <taxon>Vertebrata</taxon>
        <taxon>Euteleostomi</taxon>
        <taxon>Actinopterygii</taxon>
        <taxon>Neopterygii</taxon>
        <taxon>Teleostei</taxon>
        <taxon>Anguilliformes</taxon>
        <taxon>Anguillidae</taxon>
        <taxon>Anguilla</taxon>
    </lineage>
</organism>
<reference evidence="1" key="1">
    <citation type="submission" date="2014-11" db="EMBL/GenBank/DDBJ databases">
        <authorList>
            <person name="Amaro Gonzalez C."/>
        </authorList>
    </citation>
    <scope>NUCLEOTIDE SEQUENCE</scope>
</reference>
<accession>A0A0E9RZL4</accession>
<dbReference type="EMBL" id="GBXM01074245">
    <property type="protein sequence ID" value="JAH34332.1"/>
    <property type="molecule type" value="Transcribed_RNA"/>
</dbReference>
<evidence type="ECO:0000313" key="1">
    <source>
        <dbReference type="EMBL" id="JAH34332.1"/>
    </source>
</evidence>
<sequence length="45" mass="5174">MFCSYFGIPYVQLNKVISYFWETLVLASLCLRGLESNRNKNQGGI</sequence>
<dbReference type="AlphaFoldDB" id="A0A0E9RZL4"/>
<protein>
    <submittedName>
        <fullName evidence="1">Uncharacterized protein</fullName>
    </submittedName>
</protein>
<name>A0A0E9RZL4_ANGAN</name>
<reference evidence="1" key="2">
    <citation type="journal article" date="2015" name="Fish Shellfish Immunol.">
        <title>Early steps in the European eel (Anguilla anguilla)-Vibrio vulnificus interaction in the gills: Role of the RtxA13 toxin.</title>
        <authorList>
            <person name="Callol A."/>
            <person name="Pajuelo D."/>
            <person name="Ebbesson L."/>
            <person name="Teles M."/>
            <person name="MacKenzie S."/>
            <person name="Amaro C."/>
        </authorList>
    </citation>
    <scope>NUCLEOTIDE SEQUENCE</scope>
</reference>
<proteinExistence type="predicted"/>